<dbReference type="AlphaFoldDB" id="A0A151JYT7"/>
<dbReference type="PANTHER" id="PTHR46114">
    <property type="entry name" value="APPLE DOMAIN-CONTAINING PROTEIN"/>
    <property type="match status" value="1"/>
</dbReference>
<dbReference type="Proteomes" id="UP000078541">
    <property type="component" value="Unassembled WGS sequence"/>
</dbReference>
<dbReference type="STRING" id="34720.A0A151JYT7"/>
<evidence type="ECO:0000313" key="1">
    <source>
        <dbReference type="EMBL" id="KYN41547.1"/>
    </source>
</evidence>
<gene>
    <name evidence="1" type="ORF">ALC56_04010</name>
</gene>
<name>A0A151JYT7_9HYME</name>
<accession>A0A151JYT7</accession>
<protein>
    <submittedName>
        <fullName evidence="1">Uncharacterized protein</fullName>
    </submittedName>
</protein>
<dbReference type="EMBL" id="KQ981456">
    <property type="protein sequence ID" value="KYN41547.1"/>
    <property type="molecule type" value="Genomic_DNA"/>
</dbReference>
<dbReference type="PANTHER" id="PTHR46114:SF2">
    <property type="entry name" value="CULLIN N-TERMINAL DOMAIN-CONTAINING PROTEIN"/>
    <property type="match status" value="1"/>
</dbReference>
<reference evidence="1 2" key="1">
    <citation type="submission" date="2016-03" db="EMBL/GenBank/DDBJ databases">
        <title>Trachymyrmex septentrionalis WGS genome.</title>
        <authorList>
            <person name="Nygaard S."/>
            <person name="Hu H."/>
            <person name="Boomsma J."/>
            <person name="Zhang G."/>
        </authorList>
    </citation>
    <scope>NUCLEOTIDE SEQUENCE [LARGE SCALE GENOMIC DNA]</scope>
    <source>
        <strain evidence="1">Tsep2-gDNA-1</strain>
        <tissue evidence="1">Whole body</tissue>
    </source>
</reference>
<keyword evidence="2" id="KW-1185">Reference proteome</keyword>
<evidence type="ECO:0000313" key="2">
    <source>
        <dbReference type="Proteomes" id="UP000078541"/>
    </source>
</evidence>
<sequence length="75" mass="8684">MTVHEKTALLSFKAVKGFLGNRKKANYKDLVQLMLDKFKKLGCNMSVKSHFLNSHLDFFPANLGDVNKEQEERFH</sequence>
<organism evidence="1 2">
    <name type="scientific">Trachymyrmex septentrionalis</name>
    <dbReference type="NCBI Taxonomy" id="34720"/>
    <lineage>
        <taxon>Eukaryota</taxon>
        <taxon>Metazoa</taxon>
        <taxon>Ecdysozoa</taxon>
        <taxon>Arthropoda</taxon>
        <taxon>Hexapoda</taxon>
        <taxon>Insecta</taxon>
        <taxon>Pterygota</taxon>
        <taxon>Neoptera</taxon>
        <taxon>Endopterygota</taxon>
        <taxon>Hymenoptera</taxon>
        <taxon>Apocrita</taxon>
        <taxon>Aculeata</taxon>
        <taxon>Formicoidea</taxon>
        <taxon>Formicidae</taxon>
        <taxon>Myrmicinae</taxon>
        <taxon>Trachymyrmex</taxon>
    </lineage>
</organism>
<proteinExistence type="predicted"/>